<gene>
    <name evidence="2" type="ORF">FHX72_002561</name>
</gene>
<sequence length="292" mass="31402">MSTNNPLDLVVQRDAARAARVGSGRGLAALLLTDFGLAAGGFLGAVGLSSLFFIARIEETSTFPLVALLPLLIPVGIFMSVGFLIAQAFARRAYTGAPDFTRALADGQPIWFAGAAVGAWGSLAALLLLTTINVGPLLSNGDGTPVVEETPWAITVLPWVLPSLLTLGLAVSVWRRFARANRSRRAEARFASALATGTRTTGFVTQGVERPRESSRVISRWTIQFTDPHGQTRWTTPWGLFHEDSLPVAGDTVTVIYDPTNPGDESRILVAREHPDRIESYRAHKPPFPFGA</sequence>
<name>A0A7W4YGY8_9MICO</name>
<protein>
    <recommendedName>
        <fullName evidence="4">DUF3592 domain-containing protein</fullName>
    </recommendedName>
</protein>
<keyword evidence="1" id="KW-0812">Transmembrane</keyword>
<dbReference type="RefSeq" id="WP_183625497.1">
    <property type="nucleotide sequence ID" value="NZ_JACHWJ010000004.1"/>
</dbReference>
<comment type="caution">
    <text evidence="2">The sequence shown here is derived from an EMBL/GenBank/DDBJ whole genome shotgun (WGS) entry which is preliminary data.</text>
</comment>
<keyword evidence="1" id="KW-1133">Transmembrane helix</keyword>
<feature type="transmembrane region" description="Helical" evidence="1">
    <location>
        <begin position="27"/>
        <end position="55"/>
    </location>
</feature>
<feature type="transmembrane region" description="Helical" evidence="1">
    <location>
        <begin position="67"/>
        <end position="89"/>
    </location>
</feature>
<feature type="transmembrane region" description="Helical" evidence="1">
    <location>
        <begin position="110"/>
        <end position="132"/>
    </location>
</feature>
<feature type="transmembrane region" description="Helical" evidence="1">
    <location>
        <begin position="152"/>
        <end position="174"/>
    </location>
</feature>
<evidence type="ECO:0000313" key="2">
    <source>
        <dbReference type="EMBL" id="MBB2958415.1"/>
    </source>
</evidence>
<dbReference type="Proteomes" id="UP000545286">
    <property type="component" value="Unassembled WGS sequence"/>
</dbReference>
<evidence type="ECO:0008006" key="4">
    <source>
        <dbReference type="Google" id="ProtNLM"/>
    </source>
</evidence>
<keyword evidence="1" id="KW-0472">Membrane</keyword>
<proteinExistence type="predicted"/>
<evidence type="ECO:0000256" key="1">
    <source>
        <dbReference type="SAM" id="Phobius"/>
    </source>
</evidence>
<reference evidence="2 3" key="1">
    <citation type="submission" date="2020-08" db="EMBL/GenBank/DDBJ databases">
        <title>Sequencing the genomes of 1000 actinobacteria strains.</title>
        <authorList>
            <person name="Klenk H.-P."/>
        </authorList>
    </citation>
    <scope>NUCLEOTIDE SEQUENCE [LARGE SCALE GENOMIC DNA]</scope>
    <source>
        <strain evidence="2 3">DSM 20419</strain>
    </source>
</reference>
<keyword evidence="3" id="KW-1185">Reference proteome</keyword>
<dbReference type="AlphaFoldDB" id="A0A7W4YGY8"/>
<evidence type="ECO:0000313" key="3">
    <source>
        <dbReference type="Proteomes" id="UP000545286"/>
    </source>
</evidence>
<organism evidence="2 3">
    <name type="scientific">Pseudoclavibacter helvolus</name>
    <dbReference type="NCBI Taxonomy" id="255205"/>
    <lineage>
        <taxon>Bacteria</taxon>
        <taxon>Bacillati</taxon>
        <taxon>Actinomycetota</taxon>
        <taxon>Actinomycetes</taxon>
        <taxon>Micrococcales</taxon>
        <taxon>Microbacteriaceae</taxon>
        <taxon>Pseudoclavibacter</taxon>
    </lineage>
</organism>
<dbReference type="EMBL" id="JACHWJ010000004">
    <property type="protein sequence ID" value="MBB2958415.1"/>
    <property type="molecule type" value="Genomic_DNA"/>
</dbReference>
<accession>A0A7W4YGY8</accession>